<dbReference type="EMBL" id="JANBPK010000882">
    <property type="protein sequence ID" value="KAJ2929295.1"/>
    <property type="molecule type" value="Genomic_DNA"/>
</dbReference>
<comment type="caution">
    <text evidence="3">The sequence shown here is derived from an EMBL/GenBank/DDBJ whole genome shotgun (WGS) entry which is preliminary data.</text>
</comment>
<feature type="region of interest" description="Disordered" evidence="1">
    <location>
        <begin position="395"/>
        <end position="423"/>
    </location>
</feature>
<dbReference type="AlphaFoldDB" id="A0A9W8J6W0"/>
<protein>
    <recommendedName>
        <fullName evidence="2">NADH:flavin oxidoreductase/NADH oxidase N-terminal domain-containing protein</fullName>
    </recommendedName>
</protein>
<feature type="region of interest" description="Disordered" evidence="1">
    <location>
        <begin position="934"/>
        <end position="972"/>
    </location>
</feature>
<gene>
    <name evidence="3" type="ORF">H1R20_g7801</name>
</gene>
<proteinExistence type="predicted"/>
<feature type="compositionally biased region" description="Polar residues" evidence="1">
    <location>
        <begin position="602"/>
        <end position="629"/>
    </location>
</feature>
<dbReference type="GO" id="GO:0010181">
    <property type="term" value="F:FMN binding"/>
    <property type="evidence" value="ECO:0007669"/>
    <property type="project" value="InterPro"/>
</dbReference>
<dbReference type="PANTHER" id="PTHR22893">
    <property type="entry name" value="NADH OXIDOREDUCTASE-RELATED"/>
    <property type="match status" value="1"/>
</dbReference>
<feature type="region of interest" description="Disordered" evidence="1">
    <location>
        <begin position="602"/>
        <end position="703"/>
    </location>
</feature>
<dbReference type="CDD" id="cd02933">
    <property type="entry name" value="OYE_like_FMN"/>
    <property type="match status" value="1"/>
</dbReference>
<feature type="compositionally biased region" description="Polar residues" evidence="1">
    <location>
        <begin position="530"/>
        <end position="539"/>
    </location>
</feature>
<feature type="region of interest" description="Disordered" evidence="1">
    <location>
        <begin position="526"/>
        <end position="549"/>
    </location>
</feature>
<feature type="compositionally biased region" description="Acidic residues" evidence="1">
    <location>
        <begin position="659"/>
        <end position="675"/>
    </location>
</feature>
<feature type="region of interest" description="Disordered" evidence="1">
    <location>
        <begin position="878"/>
        <end position="903"/>
    </location>
</feature>
<evidence type="ECO:0000259" key="2">
    <source>
        <dbReference type="Pfam" id="PF00724"/>
    </source>
</evidence>
<dbReference type="InterPro" id="IPR013785">
    <property type="entry name" value="Aldolase_TIM"/>
</dbReference>
<dbReference type="OrthoDB" id="276546at2759"/>
<sequence>MATFFSPIKVGNVHLEHRVVLAPLTRFRATRSEHVPVVPLVKEYYEQRGSVPGTLLVSEATFIAPEAGGYSYVPGIWSSDQIKAWKKITDGVHAKGSYIFLQLWALGRTATASVLTEEGNYPLVAPSPISLSGRPSDAPAPRALTIAEIDRYVGFYVQAARNAIEAGFDGVEIHGANGYLIDQFLQDVSNTRTDEYGGSIENRSRFGLRVVDEVVKAIGEEKTAVRLSPWGRFQERTDVKHLSEIPEESNDFIRKIWAPRPLVTTGGYTREDALKVVTNNKGALVGFGRHFISNPDVPFRLEHNLPLTPIDRSTIYTPSDKKGTEKGYIDYPFSEEFLKKRNANSKTHSVPGERHVVNLIFAELGENFKFGDNTVNGLKNLIAIYIERNPNQMSLAPAPTPCTKRPVPARPRMNPKPARLPNVMAFPRNATNDDTLHPSRVYTVSFDVPSPSGEASSEEDSQLLLLDKDVLDPRPLEDVVDLVDPVANVNDPMDDLQPAYFPANYASVQGQWTPASPRQPDSYHLDPTGLGSSRMASRQTRVDKVEHKQPRIRWEETSSNLDRALRTSKQDCSIPTRGQARPKMSRGLSYTNASEDPLAQQTQFAASPTPNTRPASNPSSFSSGLSYVTQPPPETAQATVPLTEAVDSVGSPRSSGSTYEDDEDDEEYEEDEADEERPSPFSVGHTLRSKPPLSQVKPPNMIDNVRCRSPEPIYEYEESVSQIYQRQRFHGRDDEFDPFAEEDNVPIYPSSSSTLDLLDGDGADFDELDNEIHLVRLQNQSLIADSPVLWNHVQAAGLPSIGLDSAGPALGDDGPMDAGVRYADQSELATELASWRTYTRRGDSRDDALARALGSPLSFAGSLNDVLDQVQSAFRDDSSYGSTDLGDGDNVHRPSAAIDDEDRDGIIPDFMAYTDHEGGITSNEIDELGTADDDEASVVNGDDSGANERLSTNVGDGMADGNQTSESDGARRPIVTTHLGLGLVARFSSQSQAFQILPSQASV</sequence>
<feature type="region of interest" description="Disordered" evidence="1">
    <location>
        <begin position="567"/>
        <end position="590"/>
    </location>
</feature>
<dbReference type="Pfam" id="PF00724">
    <property type="entry name" value="Oxidored_FMN"/>
    <property type="match status" value="2"/>
</dbReference>
<dbReference type="InterPro" id="IPR001155">
    <property type="entry name" value="OxRdtase_FMN_N"/>
</dbReference>
<keyword evidence="4" id="KW-1185">Reference proteome</keyword>
<feature type="compositionally biased region" description="Basic and acidic residues" evidence="1">
    <location>
        <begin position="540"/>
        <end position="549"/>
    </location>
</feature>
<feature type="non-terminal residue" evidence="3">
    <location>
        <position position="1003"/>
    </location>
</feature>
<evidence type="ECO:0000256" key="1">
    <source>
        <dbReference type="SAM" id="MobiDB-lite"/>
    </source>
</evidence>
<reference evidence="3" key="1">
    <citation type="submission" date="2022-06" db="EMBL/GenBank/DDBJ databases">
        <title>Genome Sequence of Candolleomyces eurysporus.</title>
        <authorList>
            <person name="Buettner E."/>
        </authorList>
    </citation>
    <scope>NUCLEOTIDE SEQUENCE</scope>
    <source>
        <strain evidence="3">VTCC 930004</strain>
    </source>
</reference>
<feature type="domain" description="NADH:flavin oxidoreductase/NADH oxidase N-terminal" evidence="2">
    <location>
        <begin position="4"/>
        <end position="238"/>
    </location>
</feature>
<evidence type="ECO:0000313" key="3">
    <source>
        <dbReference type="EMBL" id="KAJ2929295.1"/>
    </source>
</evidence>
<organism evidence="3 4">
    <name type="scientific">Candolleomyces eurysporus</name>
    <dbReference type="NCBI Taxonomy" id="2828524"/>
    <lineage>
        <taxon>Eukaryota</taxon>
        <taxon>Fungi</taxon>
        <taxon>Dikarya</taxon>
        <taxon>Basidiomycota</taxon>
        <taxon>Agaricomycotina</taxon>
        <taxon>Agaricomycetes</taxon>
        <taxon>Agaricomycetidae</taxon>
        <taxon>Agaricales</taxon>
        <taxon>Agaricineae</taxon>
        <taxon>Psathyrellaceae</taxon>
        <taxon>Candolleomyces</taxon>
    </lineage>
</organism>
<dbReference type="Proteomes" id="UP001140091">
    <property type="component" value="Unassembled WGS sequence"/>
</dbReference>
<dbReference type="GO" id="GO:0003959">
    <property type="term" value="F:NADPH dehydrogenase activity"/>
    <property type="evidence" value="ECO:0007669"/>
    <property type="project" value="TreeGrafter"/>
</dbReference>
<dbReference type="PANTHER" id="PTHR22893:SF91">
    <property type="entry name" value="NADPH DEHYDROGENASE 2-RELATED"/>
    <property type="match status" value="1"/>
</dbReference>
<accession>A0A9W8J6W0</accession>
<dbReference type="InterPro" id="IPR045247">
    <property type="entry name" value="Oye-like"/>
</dbReference>
<feature type="domain" description="NADH:flavin oxidoreductase/NADH oxidase N-terminal" evidence="2">
    <location>
        <begin position="248"/>
        <end position="307"/>
    </location>
</feature>
<name>A0A9W8J6W0_9AGAR</name>
<dbReference type="SUPFAM" id="SSF51395">
    <property type="entry name" value="FMN-linked oxidoreductases"/>
    <property type="match status" value="1"/>
</dbReference>
<evidence type="ECO:0000313" key="4">
    <source>
        <dbReference type="Proteomes" id="UP001140091"/>
    </source>
</evidence>
<dbReference type="Gene3D" id="3.20.20.70">
    <property type="entry name" value="Aldolase class I"/>
    <property type="match status" value="1"/>
</dbReference>